<feature type="domain" description="BTB" evidence="1">
    <location>
        <begin position="154"/>
        <end position="213"/>
    </location>
</feature>
<proteinExistence type="predicted"/>
<dbReference type="SUPFAM" id="SSF49599">
    <property type="entry name" value="TRAF domain-like"/>
    <property type="match status" value="1"/>
</dbReference>
<protein>
    <recommendedName>
        <fullName evidence="5">BTB domain-containing protein</fullName>
    </recommendedName>
</protein>
<dbReference type="SMART" id="SM00225">
    <property type="entry name" value="BTB"/>
    <property type="match status" value="1"/>
</dbReference>
<dbReference type="Gene3D" id="3.30.710.10">
    <property type="entry name" value="Potassium Channel Kv1.1, Chain A"/>
    <property type="match status" value="1"/>
</dbReference>
<dbReference type="Pfam" id="PF00917">
    <property type="entry name" value="MATH"/>
    <property type="match status" value="1"/>
</dbReference>
<dbReference type="Gene3D" id="2.60.210.10">
    <property type="entry name" value="Apoptosis, Tumor Necrosis Factor Receptor Associated Protein 2, Chain A"/>
    <property type="match status" value="1"/>
</dbReference>
<dbReference type="AlphaFoldDB" id="A0AAE9DNE9"/>
<dbReference type="InterPro" id="IPR052664">
    <property type="entry name" value="BTB-MATH_domain_protein"/>
</dbReference>
<dbReference type="Proteomes" id="UP000827892">
    <property type="component" value="Chromosome II"/>
</dbReference>
<dbReference type="SUPFAM" id="SSF54695">
    <property type="entry name" value="POZ domain"/>
    <property type="match status" value="1"/>
</dbReference>
<dbReference type="SMART" id="SM00061">
    <property type="entry name" value="MATH"/>
    <property type="match status" value="1"/>
</dbReference>
<dbReference type="PROSITE" id="PS50144">
    <property type="entry name" value="MATH"/>
    <property type="match status" value="1"/>
</dbReference>
<dbReference type="PROSITE" id="PS50097">
    <property type="entry name" value="BTB"/>
    <property type="match status" value="1"/>
</dbReference>
<dbReference type="InterPro" id="IPR011333">
    <property type="entry name" value="SKP1/BTB/POZ_sf"/>
</dbReference>
<dbReference type="InterPro" id="IPR008974">
    <property type="entry name" value="TRAF-like"/>
</dbReference>
<dbReference type="CDD" id="cd00121">
    <property type="entry name" value="MATH"/>
    <property type="match status" value="1"/>
</dbReference>
<gene>
    <name evidence="3" type="ORF">L3Y34_019537</name>
</gene>
<dbReference type="PANTHER" id="PTHR22743">
    <property type="entry name" value="MEPRIN/TRAF-LIKE MATH FAMILY-C.ELEGANS"/>
    <property type="match status" value="1"/>
</dbReference>
<evidence type="ECO:0000259" key="1">
    <source>
        <dbReference type="PROSITE" id="PS50097"/>
    </source>
</evidence>
<sequence>MTERKFTLKHIFTGVKKLEANQFLYSPKKENFGVKWRIKIEKKNEHLGMFLYTNVTGNQEIHNDRTMKIFSKNKEKNHSMNGSRVFKNDGYDWNNWGWHKFIEWRTLEDEYLDDGKLEVEVHVKINKMVGFSEETNEFPRKGLRSFGEDMKQFSDVTVQVKERKFYISKLYLSSHSPYFATLFLGRFQESEKSEIELKDVNPQDFQYYLEVLHLENGIEDDTVQGILSVADMFDTPKIVKKCEEFLVKESKKGLKEKLEMAGSYRLEELKKMCLNQIKSRADISSVIPEDPKGMDNEILAELLKKALILN</sequence>
<evidence type="ECO:0000259" key="2">
    <source>
        <dbReference type="PROSITE" id="PS50144"/>
    </source>
</evidence>
<dbReference type="Pfam" id="PF00651">
    <property type="entry name" value="BTB"/>
    <property type="match status" value="1"/>
</dbReference>
<dbReference type="InterPro" id="IPR000210">
    <property type="entry name" value="BTB/POZ_dom"/>
</dbReference>
<evidence type="ECO:0000313" key="3">
    <source>
        <dbReference type="EMBL" id="ULU08416.1"/>
    </source>
</evidence>
<evidence type="ECO:0008006" key="5">
    <source>
        <dbReference type="Google" id="ProtNLM"/>
    </source>
</evidence>
<organism evidence="3 4">
    <name type="scientific">Caenorhabditis briggsae</name>
    <dbReference type="NCBI Taxonomy" id="6238"/>
    <lineage>
        <taxon>Eukaryota</taxon>
        <taxon>Metazoa</taxon>
        <taxon>Ecdysozoa</taxon>
        <taxon>Nematoda</taxon>
        <taxon>Chromadorea</taxon>
        <taxon>Rhabditida</taxon>
        <taxon>Rhabditina</taxon>
        <taxon>Rhabditomorpha</taxon>
        <taxon>Rhabditoidea</taxon>
        <taxon>Rhabditidae</taxon>
        <taxon>Peloderinae</taxon>
        <taxon>Caenorhabditis</taxon>
    </lineage>
</organism>
<dbReference type="PANTHER" id="PTHR22743:SF165">
    <property type="entry name" value="BTB AND MATH DOMAIN CONTAINING-RELATED"/>
    <property type="match status" value="1"/>
</dbReference>
<feature type="domain" description="MATH" evidence="2">
    <location>
        <begin position="5"/>
        <end position="123"/>
    </location>
</feature>
<reference evidence="3 4" key="1">
    <citation type="submission" date="2022-05" db="EMBL/GenBank/DDBJ databases">
        <title>Chromosome-level reference genomes for two strains of Caenorhabditis briggsae: an improved platform for comparative genomics.</title>
        <authorList>
            <person name="Stevens L."/>
            <person name="Andersen E.C."/>
        </authorList>
    </citation>
    <scope>NUCLEOTIDE SEQUENCE [LARGE SCALE GENOMIC DNA]</scope>
    <source>
        <strain evidence="3">QX1410_ONT</strain>
        <tissue evidence="3">Whole-organism</tissue>
    </source>
</reference>
<evidence type="ECO:0000313" key="4">
    <source>
        <dbReference type="Proteomes" id="UP000827892"/>
    </source>
</evidence>
<dbReference type="InterPro" id="IPR002083">
    <property type="entry name" value="MATH/TRAF_dom"/>
</dbReference>
<dbReference type="EMBL" id="CP090892">
    <property type="protein sequence ID" value="ULU08416.1"/>
    <property type="molecule type" value="Genomic_DNA"/>
</dbReference>
<name>A0AAE9DNE9_CAEBR</name>
<accession>A0AAE9DNE9</accession>